<feature type="domain" description="Filamentous haemagglutinin FhaB/tRNA nuclease CdiA-like TPS" evidence="1">
    <location>
        <begin position="6"/>
        <end position="66"/>
    </location>
</feature>
<accession>A0A5M9R9J1</accession>
<dbReference type="RefSeq" id="WP_150384643.1">
    <property type="nucleotide sequence ID" value="NZ_BAAAFS010000001.1"/>
</dbReference>
<protein>
    <submittedName>
        <fullName evidence="2">Filamentous hemagglutinin N-terminal domain-containing protein</fullName>
    </submittedName>
</protein>
<dbReference type="Pfam" id="PF05860">
    <property type="entry name" value="TPS"/>
    <property type="match status" value="1"/>
</dbReference>
<gene>
    <name evidence="2" type="ORF">F4V73_03080</name>
</gene>
<sequence length="106" mass="12063">MAKLSNDNNKKIITILQKDNSHISHITYNEFNVGNEGIIFNNKIGADTIINEVVSRSASELNGEICTGESERYRLFFIMSFQKYNTCKSYCWPGSSSFKSGYWSLC</sequence>
<proteinExistence type="predicted"/>
<organism evidence="2 3">
    <name type="scientific">Morganella psychrotolerans</name>
    <dbReference type="NCBI Taxonomy" id="368603"/>
    <lineage>
        <taxon>Bacteria</taxon>
        <taxon>Pseudomonadati</taxon>
        <taxon>Pseudomonadota</taxon>
        <taxon>Gammaproteobacteria</taxon>
        <taxon>Enterobacterales</taxon>
        <taxon>Morganellaceae</taxon>
        <taxon>Morganella</taxon>
    </lineage>
</organism>
<evidence type="ECO:0000259" key="1">
    <source>
        <dbReference type="Pfam" id="PF05860"/>
    </source>
</evidence>
<evidence type="ECO:0000313" key="2">
    <source>
        <dbReference type="EMBL" id="KAA8716872.1"/>
    </source>
</evidence>
<reference evidence="2 3" key="1">
    <citation type="submission" date="2019-09" db="EMBL/GenBank/DDBJ databases">
        <title>Draft genome sequence of various Type strains from the CCUG.</title>
        <authorList>
            <person name="Pineiro-Iglesias B."/>
            <person name="Tunovic T."/>
            <person name="Unosson C."/>
            <person name="Inganas E."/>
            <person name="Ohlen M."/>
            <person name="Cardew S."/>
            <person name="Jensie-Markopoulos S."/>
            <person name="Salva-Serra F."/>
            <person name="Jaen-Luchoro D."/>
            <person name="Karlsson R."/>
            <person name="Svensson-Stadler L."/>
            <person name="Chun J."/>
            <person name="Moore E."/>
        </authorList>
    </citation>
    <scope>NUCLEOTIDE SEQUENCE [LARGE SCALE GENOMIC DNA]</scope>
    <source>
        <strain evidence="2 3">CCUG 53682T</strain>
    </source>
</reference>
<dbReference type="AlphaFoldDB" id="A0A5M9R9J1"/>
<evidence type="ECO:0000313" key="3">
    <source>
        <dbReference type="Proteomes" id="UP000322181"/>
    </source>
</evidence>
<dbReference type="InterPro" id="IPR011050">
    <property type="entry name" value="Pectin_lyase_fold/virulence"/>
</dbReference>
<dbReference type="Gene3D" id="2.160.20.10">
    <property type="entry name" value="Single-stranded right-handed beta-helix, Pectin lyase-like"/>
    <property type="match status" value="1"/>
</dbReference>
<dbReference type="SUPFAM" id="SSF51126">
    <property type="entry name" value="Pectin lyase-like"/>
    <property type="match status" value="1"/>
</dbReference>
<name>A0A5M9R9J1_9GAMM</name>
<dbReference type="Proteomes" id="UP000322181">
    <property type="component" value="Unassembled WGS sequence"/>
</dbReference>
<dbReference type="InterPro" id="IPR008638">
    <property type="entry name" value="FhaB/CdiA-like_TPS"/>
</dbReference>
<dbReference type="NCBIfam" id="TIGR01901">
    <property type="entry name" value="adhes_NPXG"/>
    <property type="match status" value="1"/>
</dbReference>
<dbReference type="InterPro" id="IPR012334">
    <property type="entry name" value="Pectin_lyas_fold"/>
</dbReference>
<dbReference type="EMBL" id="VXKB01000001">
    <property type="protein sequence ID" value="KAA8716872.1"/>
    <property type="molecule type" value="Genomic_DNA"/>
</dbReference>
<comment type="caution">
    <text evidence="2">The sequence shown here is derived from an EMBL/GenBank/DDBJ whole genome shotgun (WGS) entry which is preliminary data.</text>
</comment>